<dbReference type="InterPro" id="IPR027417">
    <property type="entry name" value="P-loop_NTPase"/>
</dbReference>
<dbReference type="InterPro" id="IPR041606">
    <property type="entry name" value="HydF_dimer"/>
</dbReference>
<dbReference type="InterPro" id="IPR005225">
    <property type="entry name" value="Small_GTP-bd"/>
</dbReference>
<dbReference type="HOGENOM" id="CLU_042017_0_0_0"/>
<dbReference type="EMBL" id="CP001055">
    <property type="protein sequence ID" value="ACC97828.1"/>
    <property type="molecule type" value="Genomic_DNA"/>
</dbReference>
<feature type="domain" description="Hydrogen maturase F dimerization" evidence="2">
    <location>
        <begin position="155"/>
        <end position="250"/>
    </location>
</feature>
<dbReference type="PANTHER" id="PTHR42714:SF6">
    <property type="entry name" value="TRANSLATION INITIATION FACTOR IF-2"/>
    <property type="match status" value="1"/>
</dbReference>
<evidence type="ECO:0000259" key="1">
    <source>
        <dbReference type="Pfam" id="PF01926"/>
    </source>
</evidence>
<dbReference type="Pfam" id="PF18133">
    <property type="entry name" value="HydF_tetramer"/>
    <property type="match status" value="1"/>
</dbReference>
<dbReference type="SUPFAM" id="SSF52540">
    <property type="entry name" value="P-loop containing nucleoside triphosphate hydrolases"/>
    <property type="match status" value="1"/>
</dbReference>
<dbReference type="NCBIfam" id="TIGR00231">
    <property type="entry name" value="small_GTP"/>
    <property type="match status" value="1"/>
</dbReference>
<evidence type="ECO:0000313" key="5">
    <source>
        <dbReference type="Proteomes" id="UP000001029"/>
    </source>
</evidence>
<dbReference type="CDD" id="cd00880">
    <property type="entry name" value="Era_like"/>
    <property type="match status" value="1"/>
</dbReference>
<dbReference type="GO" id="GO:0002098">
    <property type="term" value="P:tRNA wobble uridine modification"/>
    <property type="evidence" value="ECO:0007669"/>
    <property type="project" value="TreeGrafter"/>
</dbReference>
<dbReference type="STRING" id="445932.Emin_0266"/>
<name>B2KB69_ELUMP</name>
<dbReference type="NCBIfam" id="TIGR03918">
    <property type="entry name" value="GTP_HydF"/>
    <property type="match status" value="1"/>
</dbReference>
<dbReference type="Pfam" id="PF01926">
    <property type="entry name" value="MMR_HSR1"/>
    <property type="match status" value="1"/>
</dbReference>
<dbReference type="InterPro" id="IPR006073">
    <property type="entry name" value="GTP-bd"/>
</dbReference>
<reference evidence="4 5" key="1">
    <citation type="journal article" date="2009" name="Appl. Environ. Microbiol.">
        <title>Genomic analysis of 'Elusimicrobium minutum,' the first cultivated representative of the phylum 'Elusimicrobia' (formerly termite group 1).</title>
        <authorList>
            <person name="Herlemann D.P.R."/>
            <person name="Geissinger O."/>
            <person name="Ikeda-Ohtsubo W."/>
            <person name="Kunin V."/>
            <person name="Sun H."/>
            <person name="Lapidus A."/>
            <person name="Hugenholtz P."/>
            <person name="Brune A."/>
        </authorList>
    </citation>
    <scope>NUCLEOTIDE SEQUENCE [LARGE SCALE GENOMIC DNA]</scope>
    <source>
        <strain evidence="4 5">Pei191</strain>
    </source>
</reference>
<dbReference type="InterPro" id="IPR040644">
    <property type="entry name" value="HydF_tetramer"/>
</dbReference>
<evidence type="ECO:0000259" key="3">
    <source>
        <dbReference type="Pfam" id="PF18133"/>
    </source>
</evidence>
<dbReference type="Gene3D" id="3.40.50.11420">
    <property type="match status" value="1"/>
</dbReference>
<evidence type="ECO:0000313" key="4">
    <source>
        <dbReference type="EMBL" id="ACC97828.1"/>
    </source>
</evidence>
<dbReference type="AlphaFoldDB" id="B2KB69"/>
<dbReference type="InterPro" id="IPR023873">
    <property type="entry name" value="FeFe-hyd_GTPase_HydF"/>
</dbReference>
<dbReference type="GO" id="GO:0005525">
    <property type="term" value="F:GTP binding"/>
    <property type="evidence" value="ECO:0007669"/>
    <property type="project" value="InterPro"/>
</dbReference>
<dbReference type="Proteomes" id="UP000001029">
    <property type="component" value="Chromosome"/>
</dbReference>
<dbReference type="Pfam" id="PF18128">
    <property type="entry name" value="HydF_dimer"/>
    <property type="match status" value="1"/>
</dbReference>
<accession>B2KB69</accession>
<dbReference type="GO" id="GO:0005737">
    <property type="term" value="C:cytoplasm"/>
    <property type="evidence" value="ECO:0007669"/>
    <property type="project" value="TreeGrafter"/>
</dbReference>
<gene>
    <name evidence="4" type="ordered locus">Emin_0266</name>
</gene>
<proteinExistence type="predicted"/>
<sequence>MNVGKSSLFNALAGRAQAIVDSTPGTTTDPVRLIIEIEGLGPVVLLDTGGIDDKSTKLGERRVLKSVNAVNQIDLALLVFTDNNFGPYEQDFLETIKAKKIPVILIHNKSDLTPLKLKIEDHEIIDFSAKNNNTAPILEAVKTVLNKQNKKPKGLLDGIVKKGDTIILVMPIDASAPQGRLILPQVQTIRAALDLNAVAIGVQVSDLKQALNQNPQTSLVITDSQAFKEVNAIVPQEIALTSFSILLARQTEEFEQMLKGVKTLDALKDGDKILILESCTHTVNECVDIGRTKIPNLIKNYSGKNLEFTIIPGLQELPENLAGYKLAVQCGGCMITQTQLKNRLLTAIENGLAVTNYGMSIAYTNGIFKRSVKIFKK</sequence>
<dbReference type="Gene3D" id="3.40.50.300">
    <property type="entry name" value="P-loop containing nucleotide triphosphate hydrolases"/>
    <property type="match status" value="1"/>
</dbReference>
<evidence type="ECO:0000259" key="2">
    <source>
        <dbReference type="Pfam" id="PF18128"/>
    </source>
</evidence>
<organism evidence="4 5">
    <name type="scientific">Elusimicrobium minutum (strain Pei191)</name>
    <dbReference type="NCBI Taxonomy" id="445932"/>
    <lineage>
        <taxon>Bacteria</taxon>
        <taxon>Pseudomonadati</taxon>
        <taxon>Elusimicrobiota</taxon>
        <taxon>Elusimicrobia</taxon>
        <taxon>Elusimicrobiales</taxon>
        <taxon>Elusimicrobiaceae</taxon>
        <taxon>Elusimicrobium</taxon>
    </lineage>
</organism>
<dbReference type="Gene3D" id="3.40.50.11410">
    <property type="match status" value="1"/>
</dbReference>
<keyword evidence="5" id="KW-1185">Reference proteome</keyword>
<protein>
    <submittedName>
        <fullName evidence="4">Small GTP-binding protein</fullName>
    </submittedName>
</protein>
<feature type="domain" description="G" evidence="1">
    <location>
        <begin position="2"/>
        <end position="109"/>
    </location>
</feature>
<dbReference type="KEGG" id="emi:Emin_0266"/>
<dbReference type="GO" id="GO:0030488">
    <property type="term" value="P:tRNA methylation"/>
    <property type="evidence" value="ECO:0007669"/>
    <property type="project" value="TreeGrafter"/>
</dbReference>
<feature type="domain" description="Hydrogen maturase F tetramerization" evidence="3">
    <location>
        <begin position="255"/>
        <end position="374"/>
    </location>
</feature>
<dbReference type="PANTHER" id="PTHR42714">
    <property type="entry name" value="TRNA MODIFICATION GTPASE GTPBP3"/>
    <property type="match status" value="1"/>
</dbReference>